<dbReference type="AlphaFoldDB" id="A0A9D2S8W5"/>
<reference evidence="1" key="1">
    <citation type="journal article" date="2021" name="PeerJ">
        <title>Extensive microbial diversity within the chicken gut microbiome revealed by metagenomics and culture.</title>
        <authorList>
            <person name="Gilroy R."/>
            <person name="Ravi A."/>
            <person name="Getino M."/>
            <person name="Pursley I."/>
            <person name="Horton D.L."/>
            <person name="Alikhan N.F."/>
            <person name="Baker D."/>
            <person name="Gharbi K."/>
            <person name="Hall N."/>
            <person name="Watson M."/>
            <person name="Adriaenssens E.M."/>
            <person name="Foster-Nyarko E."/>
            <person name="Jarju S."/>
            <person name="Secka A."/>
            <person name="Antonio M."/>
            <person name="Oren A."/>
            <person name="Chaudhuri R.R."/>
            <person name="La Ragione R."/>
            <person name="Hildebrand F."/>
            <person name="Pallen M.J."/>
        </authorList>
    </citation>
    <scope>NUCLEOTIDE SEQUENCE</scope>
    <source>
        <strain evidence="1">CHK188-16595</strain>
    </source>
</reference>
<dbReference type="InterPro" id="IPR025346">
    <property type="entry name" value="DUF4250"/>
</dbReference>
<dbReference type="EMBL" id="DWXN01000010">
    <property type="protein sequence ID" value="HJB75012.1"/>
    <property type="molecule type" value="Genomic_DNA"/>
</dbReference>
<sequence>MKLPNDPVMLLSAVNTQLRDHYNSLDALCAAGGYSKKEITAKLDSIGYRYDPKINQFV</sequence>
<proteinExistence type="predicted"/>
<dbReference type="Pfam" id="PF14056">
    <property type="entry name" value="DUF4250"/>
    <property type="match status" value="1"/>
</dbReference>
<dbReference type="Proteomes" id="UP000823877">
    <property type="component" value="Unassembled WGS sequence"/>
</dbReference>
<evidence type="ECO:0000313" key="2">
    <source>
        <dbReference type="Proteomes" id="UP000823877"/>
    </source>
</evidence>
<protein>
    <submittedName>
        <fullName evidence="1">DUF4250 domain-containing protein</fullName>
    </submittedName>
</protein>
<name>A0A9D2S8W5_9FIRM</name>
<accession>A0A9D2S8W5</accession>
<gene>
    <name evidence="1" type="ORF">IAA37_04970</name>
</gene>
<evidence type="ECO:0000313" key="1">
    <source>
        <dbReference type="EMBL" id="HJB75012.1"/>
    </source>
</evidence>
<comment type="caution">
    <text evidence="1">The sequence shown here is derived from an EMBL/GenBank/DDBJ whole genome shotgun (WGS) entry which is preliminary data.</text>
</comment>
<organism evidence="1 2">
    <name type="scientific">Candidatus Eubacterium faecale</name>
    <dbReference type="NCBI Taxonomy" id="2838568"/>
    <lineage>
        <taxon>Bacteria</taxon>
        <taxon>Bacillati</taxon>
        <taxon>Bacillota</taxon>
        <taxon>Clostridia</taxon>
        <taxon>Eubacteriales</taxon>
        <taxon>Eubacteriaceae</taxon>
        <taxon>Eubacterium</taxon>
    </lineage>
</organism>
<reference evidence="1" key="2">
    <citation type="submission" date="2021-04" db="EMBL/GenBank/DDBJ databases">
        <authorList>
            <person name="Gilroy R."/>
        </authorList>
    </citation>
    <scope>NUCLEOTIDE SEQUENCE</scope>
    <source>
        <strain evidence="1">CHK188-16595</strain>
    </source>
</reference>